<dbReference type="InterPro" id="IPR035472">
    <property type="entry name" value="RpiR-like_SIS"/>
</dbReference>
<evidence type="ECO:0000256" key="2">
    <source>
        <dbReference type="ARBA" id="ARBA00023125"/>
    </source>
</evidence>
<evidence type="ECO:0000259" key="4">
    <source>
        <dbReference type="PROSITE" id="PS51071"/>
    </source>
</evidence>
<dbReference type="Gene3D" id="1.10.10.10">
    <property type="entry name" value="Winged helix-like DNA-binding domain superfamily/Winged helix DNA-binding domain"/>
    <property type="match status" value="1"/>
</dbReference>
<dbReference type="PROSITE" id="PS51464">
    <property type="entry name" value="SIS"/>
    <property type="match status" value="1"/>
</dbReference>
<dbReference type="EMBL" id="CACRTL010000003">
    <property type="protein sequence ID" value="VYT57956.1"/>
    <property type="molecule type" value="Genomic_DNA"/>
</dbReference>
<name>A0A6N2XWA0_9FIRM</name>
<dbReference type="RefSeq" id="WP_156634988.1">
    <property type="nucleotide sequence ID" value="NZ_CACRTL010000003.1"/>
</dbReference>
<accession>A0A6N2XWA0</accession>
<dbReference type="SUPFAM" id="SSF46689">
    <property type="entry name" value="Homeodomain-like"/>
    <property type="match status" value="1"/>
</dbReference>
<dbReference type="SUPFAM" id="SSF53697">
    <property type="entry name" value="SIS domain"/>
    <property type="match status" value="1"/>
</dbReference>
<dbReference type="Pfam" id="PF01418">
    <property type="entry name" value="HTH_6"/>
    <property type="match status" value="1"/>
</dbReference>
<keyword evidence="3" id="KW-0804">Transcription</keyword>
<dbReference type="InterPro" id="IPR009057">
    <property type="entry name" value="Homeodomain-like_sf"/>
</dbReference>
<evidence type="ECO:0000256" key="1">
    <source>
        <dbReference type="ARBA" id="ARBA00023015"/>
    </source>
</evidence>
<keyword evidence="2" id="KW-0238">DNA-binding</keyword>
<reference evidence="6" key="1">
    <citation type="submission" date="2019-11" db="EMBL/GenBank/DDBJ databases">
        <authorList>
            <person name="Feng L."/>
        </authorList>
    </citation>
    <scope>NUCLEOTIDE SEQUENCE</scope>
    <source>
        <strain evidence="6">CramosumLFYP8</strain>
    </source>
</reference>
<proteinExistence type="predicted"/>
<dbReference type="GO" id="GO:1901135">
    <property type="term" value="P:carbohydrate derivative metabolic process"/>
    <property type="evidence" value="ECO:0007669"/>
    <property type="project" value="InterPro"/>
</dbReference>
<protein>
    <submittedName>
        <fullName evidence="6">Putative HTH-type transcriptional regulator YbbH</fullName>
    </submittedName>
</protein>
<dbReference type="PANTHER" id="PTHR30514:SF10">
    <property type="entry name" value="MURR_RPIR FAMILY TRANSCRIPTIONAL REGULATOR"/>
    <property type="match status" value="1"/>
</dbReference>
<dbReference type="InterPro" id="IPR036388">
    <property type="entry name" value="WH-like_DNA-bd_sf"/>
</dbReference>
<dbReference type="InterPro" id="IPR046348">
    <property type="entry name" value="SIS_dom_sf"/>
</dbReference>
<organism evidence="6">
    <name type="scientific">Thomasclavelia ramosa</name>
    <dbReference type="NCBI Taxonomy" id="1547"/>
    <lineage>
        <taxon>Bacteria</taxon>
        <taxon>Bacillati</taxon>
        <taxon>Bacillota</taxon>
        <taxon>Erysipelotrichia</taxon>
        <taxon>Erysipelotrichales</taxon>
        <taxon>Coprobacillaceae</taxon>
        <taxon>Thomasclavelia</taxon>
    </lineage>
</organism>
<feature type="domain" description="HTH rpiR-type" evidence="4">
    <location>
        <begin position="1"/>
        <end position="76"/>
    </location>
</feature>
<keyword evidence="1" id="KW-0805">Transcription regulation</keyword>
<sequence>MLLVDLLTKKENFSKSEEIISDYIIYLGENIKEYSARRIAKETYNSPATVLNLCKKVGKSGFQNFKDTYLEELEYLNRQYGMINPNVPFKDGDSIYRVANKLGILYKETIDDTLSLLHHDLFQKAIQILMQSENIHIYSKGTALNIAESFKEKLMKIGKNVYIVSNTNYQRYDVYCIKKQDCAIFISYSGETISIIQMAEVCVQRCIPIIAMTSYGENTLSRMANVCLHISTRENLKHNIANFNSNLSISFILDILYSAYFSMNYKKNFEYKIAVTQKLEGNRHSTNPILSDLGEKNEQC</sequence>
<dbReference type="AlphaFoldDB" id="A0A6N2XWA0"/>
<dbReference type="GO" id="GO:0097367">
    <property type="term" value="F:carbohydrate derivative binding"/>
    <property type="evidence" value="ECO:0007669"/>
    <property type="project" value="InterPro"/>
</dbReference>
<dbReference type="PROSITE" id="PS51071">
    <property type="entry name" value="HTH_RPIR"/>
    <property type="match status" value="1"/>
</dbReference>
<dbReference type="GO" id="GO:0003700">
    <property type="term" value="F:DNA-binding transcription factor activity"/>
    <property type="evidence" value="ECO:0007669"/>
    <property type="project" value="InterPro"/>
</dbReference>
<feature type="domain" description="SIS" evidence="5">
    <location>
        <begin position="125"/>
        <end position="266"/>
    </location>
</feature>
<dbReference type="PANTHER" id="PTHR30514">
    <property type="entry name" value="GLUCOKINASE"/>
    <property type="match status" value="1"/>
</dbReference>
<gene>
    <name evidence="6" type="primary">ybbH_2</name>
    <name evidence="6" type="ORF">CRLFYP8_00587</name>
</gene>
<dbReference type="InterPro" id="IPR001347">
    <property type="entry name" value="SIS_dom"/>
</dbReference>
<dbReference type="Pfam" id="PF01380">
    <property type="entry name" value="SIS"/>
    <property type="match status" value="1"/>
</dbReference>
<dbReference type="Gene3D" id="3.40.50.10490">
    <property type="entry name" value="Glucose-6-phosphate isomerase like protein, domain 1"/>
    <property type="match status" value="1"/>
</dbReference>
<evidence type="ECO:0000313" key="6">
    <source>
        <dbReference type="EMBL" id="VYT57956.1"/>
    </source>
</evidence>
<dbReference type="InterPro" id="IPR047640">
    <property type="entry name" value="RpiR-like"/>
</dbReference>
<dbReference type="InterPro" id="IPR000281">
    <property type="entry name" value="HTH_RpiR"/>
</dbReference>
<dbReference type="GO" id="GO:0003677">
    <property type="term" value="F:DNA binding"/>
    <property type="evidence" value="ECO:0007669"/>
    <property type="project" value="UniProtKB-KW"/>
</dbReference>
<evidence type="ECO:0000259" key="5">
    <source>
        <dbReference type="PROSITE" id="PS51464"/>
    </source>
</evidence>
<dbReference type="CDD" id="cd05013">
    <property type="entry name" value="SIS_RpiR"/>
    <property type="match status" value="1"/>
</dbReference>
<evidence type="ECO:0000256" key="3">
    <source>
        <dbReference type="ARBA" id="ARBA00023163"/>
    </source>
</evidence>